<protein>
    <submittedName>
        <fullName evidence="1">Uncharacterized protein</fullName>
    </submittedName>
</protein>
<dbReference type="EMBL" id="CP044067">
    <property type="protein sequence ID" value="QET05023.1"/>
    <property type="molecule type" value="Genomic_DNA"/>
</dbReference>
<dbReference type="Proteomes" id="UP000322822">
    <property type="component" value="Chromosome 2"/>
</dbReference>
<proteinExistence type="predicted"/>
<accession>A0A5P2HC22</accession>
<evidence type="ECO:0000313" key="1">
    <source>
        <dbReference type="EMBL" id="QET05023.1"/>
    </source>
</evidence>
<dbReference type="OrthoDB" id="8781389at2"/>
<evidence type="ECO:0000313" key="2">
    <source>
        <dbReference type="Proteomes" id="UP000322822"/>
    </source>
</evidence>
<reference evidence="1 2" key="1">
    <citation type="submission" date="2019-09" db="EMBL/GenBank/DDBJ databases">
        <title>FDA dAtabase for Regulatory Grade micrObial Sequences (FDA-ARGOS): Supporting development and validation of Infectious Disease Dx tests.</title>
        <authorList>
            <person name="Sciortino C."/>
            <person name="Tallon L."/>
            <person name="Sadzewicz L."/>
            <person name="Vavikolanu K."/>
            <person name="Mehta A."/>
            <person name="Aluvathingal J."/>
            <person name="Nadendla S."/>
            <person name="Nandy P."/>
            <person name="Geyer C."/>
            <person name="Yan Y."/>
            <person name="Sichtig H."/>
        </authorList>
    </citation>
    <scope>NUCLEOTIDE SEQUENCE [LARGE SCALE GENOMIC DNA]</scope>
    <source>
        <strain evidence="1 2">FDAARGOS_664</strain>
    </source>
</reference>
<dbReference type="AlphaFoldDB" id="A0A5P2HC22"/>
<dbReference type="RefSeq" id="WP_150375083.1">
    <property type="nucleotide sequence ID" value="NZ_CP044067.1"/>
</dbReference>
<name>A0A5P2HC22_9BURK</name>
<sequence length="434" mass="49218">MDNFSIDHKSDEILDERTRSYFEEVKSSFTIGNYRSAVVMLWSVVVCDLVFKLQRLAELHNDLTAQQILREIDQEQEKNPNSPSWEWSLVLKVKAQTGLLDAVDQQGLENLQRQRHLAAHPIIKEGAELHRPNKDEVRALMRMALQSVLTKPALVSKRILDRLLEDVAGMQSLFAYDDELSKFLESKYFSQFSAGVAESVFKILWKFVFRTEDGPCDVNRAINFRVLRLIAKKEPALVSGWVASATEYYSNVSTRIGIVALLIQFLSENDGIYHHLAEHAQLTVRHGLAQNPSSNMLAAFVYENDQAYIAAVEEHVRTQVGHTIDSAVWTAFRAQKNTEAWSSTARHIANLYYSCSGGFDTADRRFAHAIAPDLPNYGLADLRDLMELGGANNQCYYRGRARADHAEVKNRVLALDAGFDLTRRPYDQFMSEVA</sequence>
<gene>
    <name evidence="1" type="ORF">FOB72_23485</name>
</gene>
<organism evidence="1 2">
    <name type="scientific">Cupriavidus pauculus</name>
    <dbReference type="NCBI Taxonomy" id="82633"/>
    <lineage>
        <taxon>Bacteria</taxon>
        <taxon>Pseudomonadati</taxon>
        <taxon>Pseudomonadota</taxon>
        <taxon>Betaproteobacteria</taxon>
        <taxon>Burkholderiales</taxon>
        <taxon>Burkholderiaceae</taxon>
        <taxon>Cupriavidus</taxon>
    </lineage>
</organism>